<dbReference type="Pfam" id="PF07729">
    <property type="entry name" value="FCD"/>
    <property type="match status" value="1"/>
</dbReference>
<dbReference type="InterPro" id="IPR011711">
    <property type="entry name" value="GntR_C"/>
</dbReference>
<dbReference type="Gene3D" id="1.20.120.530">
    <property type="entry name" value="GntR ligand-binding domain-like"/>
    <property type="match status" value="1"/>
</dbReference>
<dbReference type="EMBL" id="SLWW01000025">
    <property type="protein sequence ID" value="TCO68715.1"/>
    <property type="molecule type" value="Genomic_DNA"/>
</dbReference>
<dbReference type="Proteomes" id="UP000295142">
    <property type="component" value="Unassembled WGS sequence"/>
</dbReference>
<dbReference type="OrthoDB" id="284307at2"/>
<dbReference type="InterPro" id="IPR036388">
    <property type="entry name" value="WH-like_DNA-bd_sf"/>
</dbReference>
<dbReference type="InterPro" id="IPR036390">
    <property type="entry name" value="WH_DNA-bd_sf"/>
</dbReference>
<keyword evidence="2" id="KW-0238">DNA-binding</keyword>
<dbReference type="PANTHER" id="PTHR43537:SF51">
    <property type="entry name" value="HTH-TYPE TRANSCRIPTIONAL REGULATOR LGOR-RELATED"/>
    <property type="match status" value="1"/>
</dbReference>
<name>A0A4R2KQ28_9RHOB</name>
<evidence type="ECO:0000313" key="6">
    <source>
        <dbReference type="Proteomes" id="UP000295142"/>
    </source>
</evidence>
<evidence type="ECO:0000256" key="2">
    <source>
        <dbReference type="ARBA" id="ARBA00023125"/>
    </source>
</evidence>
<dbReference type="Pfam" id="PF00392">
    <property type="entry name" value="GntR"/>
    <property type="match status" value="1"/>
</dbReference>
<dbReference type="SUPFAM" id="SSF46785">
    <property type="entry name" value="Winged helix' DNA-binding domain"/>
    <property type="match status" value="1"/>
</dbReference>
<accession>A0A4R2KQ28</accession>
<organism evidence="5 6">
    <name type="scientific">Rhodovulum euryhalinum</name>
    <dbReference type="NCBI Taxonomy" id="35805"/>
    <lineage>
        <taxon>Bacteria</taxon>
        <taxon>Pseudomonadati</taxon>
        <taxon>Pseudomonadota</taxon>
        <taxon>Alphaproteobacteria</taxon>
        <taxon>Rhodobacterales</taxon>
        <taxon>Paracoccaceae</taxon>
        <taxon>Rhodovulum</taxon>
    </lineage>
</organism>
<reference evidence="5 6" key="1">
    <citation type="submission" date="2019-03" db="EMBL/GenBank/DDBJ databases">
        <title>Genomic Encyclopedia of Type Strains, Phase IV (KMG-IV): sequencing the most valuable type-strain genomes for metagenomic binning, comparative biology and taxonomic classification.</title>
        <authorList>
            <person name="Goeker M."/>
        </authorList>
    </citation>
    <scope>NUCLEOTIDE SEQUENCE [LARGE SCALE GENOMIC DNA]</scope>
    <source>
        <strain evidence="5 6">DSM 4868</strain>
    </source>
</reference>
<dbReference type="AlphaFoldDB" id="A0A4R2KQ28"/>
<comment type="caution">
    <text evidence="5">The sequence shown here is derived from an EMBL/GenBank/DDBJ whole genome shotgun (WGS) entry which is preliminary data.</text>
</comment>
<dbReference type="CDD" id="cd07377">
    <property type="entry name" value="WHTH_GntR"/>
    <property type="match status" value="1"/>
</dbReference>
<dbReference type="InterPro" id="IPR008920">
    <property type="entry name" value="TF_FadR/GntR_C"/>
</dbReference>
<keyword evidence="3" id="KW-0804">Transcription</keyword>
<keyword evidence="1" id="KW-0805">Transcription regulation</keyword>
<dbReference type="SMART" id="SM00895">
    <property type="entry name" value="FCD"/>
    <property type="match status" value="1"/>
</dbReference>
<evidence type="ECO:0000256" key="1">
    <source>
        <dbReference type="ARBA" id="ARBA00023015"/>
    </source>
</evidence>
<protein>
    <submittedName>
        <fullName evidence="5">GntR family transcriptional regulator</fullName>
    </submittedName>
</protein>
<sequence>MPRTSPAIALERLRALLDEQAPLIGDRLPTERALAGLLGCSRQTVRAALLEMEREGEIWRKVGKGTFRGPAPLGHPVKETILLSATAPEQLMQARLMIEPPIAAEAARRASAPDVAYLEGLVAQGRGASGRAEAETADAGFHRGVAEVAGNPLLGGFLDYLASARRRAAWQREWDRTYRRIGVREFAGLHSDQHGDVVAAIGRGDPQAAEAAMRAHLRTIMGAMQQPDDRG</sequence>
<dbReference type="InterPro" id="IPR000524">
    <property type="entry name" value="Tscrpt_reg_HTH_GntR"/>
</dbReference>
<evidence type="ECO:0000256" key="3">
    <source>
        <dbReference type="ARBA" id="ARBA00023163"/>
    </source>
</evidence>
<gene>
    <name evidence="5" type="ORF">EV655_12514</name>
</gene>
<evidence type="ECO:0000313" key="5">
    <source>
        <dbReference type="EMBL" id="TCO68715.1"/>
    </source>
</evidence>
<keyword evidence="6" id="KW-1185">Reference proteome</keyword>
<dbReference type="SMART" id="SM00345">
    <property type="entry name" value="HTH_GNTR"/>
    <property type="match status" value="1"/>
</dbReference>
<dbReference type="GO" id="GO:0003700">
    <property type="term" value="F:DNA-binding transcription factor activity"/>
    <property type="evidence" value="ECO:0007669"/>
    <property type="project" value="InterPro"/>
</dbReference>
<evidence type="ECO:0000259" key="4">
    <source>
        <dbReference type="PROSITE" id="PS50949"/>
    </source>
</evidence>
<dbReference type="PANTHER" id="PTHR43537">
    <property type="entry name" value="TRANSCRIPTIONAL REGULATOR, GNTR FAMILY"/>
    <property type="match status" value="1"/>
</dbReference>
<dbReference type="PRINTS" id="PR00035">
    <property type="entry name" value="HTHGNTR"/>
</dbReference>
<feature type="domain" description="HTH gntR-type" evidence="4">
    <location>
        <begin position="3"/>
        <end position="71"/>
    </location>
</feature>
<dbReference type="Gene3D" id="1.10.10.10">
    <property type="entry name" value="Winged helix-like DNA-binding domain superfamily/Winged helix DNA-binding domain"/>
    <property type="match status" value="1"/>
</dbReference>
<proteinExistence type="predicted"/>
<dbReference type="GO" id="GO:0003677">
    <property type="term" value="F:DNA binding"/>
    <property type="evidence" value="ECO:0007669"/>
    <property type="project" value="UniProtKB-KW"/>
</dbReference>
<dbReference type="PROSITE" id="PS50949">
    <property type="entry name" value="HTH_GNTR"/>
    <property type="match status" value="1"/>
</dbReference>
<dbReference type="SUPFAM" id="SSF48008">
    <property type="entry name" value="GntR ligand-binding domain-like"/>
    <property type="match status" value="1"/>
</dbReference>